<keyword evidence="3" id="KW-1185">Reference proteome</keyword>
<gene>
    <name evidence="2" type="ORF">Fuma_00815</name>
</gene>
<evidence type="ECO:0000259" key="1">
    <source>
        <dbReference type="Pfam" id="PF12867"/>
    </source>
</evidence>
<reference evidence="2 3" key="1">
    <citation type="journal article" date="2016" name="Front. Microbiol.">
        <title>Fuerstia marisgermanicae gen. nov., sp. nov., an Unusual Member of the Phylum Planctomycetes from the German Wadden Sea.</title>
        <authorList>
            <person name="Kohn T."/>
            <person name="Heuer A."/>
            <person name="Jogler M."/>
            <person name="Vollmers J."/>
            <person name="Boedeker C."/>
            <person name="Bunk B."/>
            <person name="Rast P."/>
            <person name="Borchert D."/>
            <person name="Glockner I."/>
            <person name="Freese H.M."/>
            <person name="Klenk H.P."/>
            <person name="Overmann J."/>
            <person name="Kaster A.K."/>
            <person name="Rohde M."/>
            <person name="Wiegand S."/>
            <person name="Jogler C."/>
        </authorList>
    </citation>
    <scope>NUCLEOTIDE SEQUENCE [LARGE SCALE GENOMIC DNA]</scope>
    <source>
        <strain evidence="2 3">NH11</strain>
    </source>
</reference>
<dbReference type="Proteomes" id="UP000187735">
    <property type="component" value="Chromosome"/>
</dbReference>
<dbReference type="RefSeq" id="WP_077023019.1">
    <property type="nucleotide sequence ID" value="NZ_CP017641.1"/>
</dbReference>
<dbReference type="SUPFAM" id="SSF109854">
    <property type="entry name" value="DinB/YfiT-like putative metalloenzymes"/>
    <property type="match status" value="1"/>
</dbReference>
<proteinExistence type="predicted"/>
<dbReference type="InterPro" id="IPR034660">
    <property type="entry name" value="DinB/YfiT-like"/>
</dbReference>
<dbReference type="KEGG" id="fmr:Fuma_00815"/>
<organism evidence="2 3">
    <name type="scientific">Fuerstiella marisgermanici</name>
    <dbReference type="NCBI Taxonomy" id="1891926"/>
    <lineage>
        <taxon>Bacteria</taxon>
        <taxon>Pseudomonadati</taxon>
        <taxon>Planctomycetota</taxon>
        <taxon>Planctomycetia</taxon>
        <taxon>Planctomycetales</taxon>
        <taxon>Planctomycetaceae</taxon>
        <taxon>Fuerstiella</taxon>
    </lineage>
</organism>
<evidence type="ECO:0000313" key="2">
    <source>
        <dbReference type="EMBL" id="APZ91229.1"/>
    </source>
</evidence>
<protein>
    <submittedName>
        <fullName evidence="2">DinB superfamily protein</fullName>
    </submittedName>
</protein>
<feature type="domain" description="DinB-like" evidence="1">
    <location>
        <begin position="11"/>
        <end position="153"/>
    </location>
</feature>
<dbReference type="EMBL" id="CP017641">
    <property type="protein sequence ID" value="APZ91229.1"/>
    <property type="molecule type" value="Genomic_DNA"/>
</dbReference>
<name>A0A1P8WAZ5_9PLAN</name>
<sequence>MSRIELLTENFRSVRRYTNMVIDGISPDDWFRVPDACPTHIAWQIGHITIGNYGLALAIPRGDRPDDVELVPLSFREQFARGSTPDADPTAYPSIELITSTFNRVHDQILAELPTFTDELLDDSPPLEHPMFSTKFGSLLWSIQHGYTHAGQISLLYRLNGGTPRF</sequence>
<accession>A0A1P8WAZ5</accession>
<dbReference type="Gene3D" id="1.20.120.450">
    <property type="entry name" value="dinb family like domain"/>
    <property type="match status" value="1"/>
</dbReference>
<dbReference type="InterPro" id="IPR024775">
    <property type="entry name" value="DinB-like"/>
</dbReference>
<evidence type="ECO:0000313" key="3">
    <source>
        <dbReference type="Proteomes" id="UP000187735"/>
    </source>
</evidence>
<dbReference type="OrthoDB" id="213178at2"/>
<dbReference type="Pfam" id="PF12867">
    <property type="entry name" value="DinB_2"/>
    <property type="match status" value="1"/>
</dbReference>
<dbReference type="AlphaFoldDB" id="A0A1P8WAZ5"/>
<dbReference type="STRING" id="1891926.Fuma_00815"/>